<dbReference type="Proteomes" id="UP000523079">
    <property type="component" value="Unassembled WGS sequence"/>
</dbReference>
<keyword evidence="8 11" id="KW-1133">Transmembrane helix</keyword>
<dbReference type="RefSeq" id="WP_182561531.1">
    <property type="nucleotide sequence ID" value="NZ_JACGWT010000006.1"/>
</dbReference>
<dbReference type="PANTHER" id="PTHR45436">
    <property type="entry name" value="SENSOR HISTIDINE KINASE YKOH"/>
    <property type="match status" value="1"/>
</dbReference>
<dbReference type="InterPro" id="IPR050428">
    <property type="entry name" value="TCS_sensor_his_kinase"/>
</dbReference>
<evidence type="ECO:0000256" key="8">
    <source>
        <dbReference type="ARBA" id="ARBA00022989"/>
    </source>
</evidence>
<dbReference type="InterPro" id="IPR003661">
    <property type="entry name" value="HisK_dim/P_dom"/>
</dbReference>
<dbReference type="EMBL" id="JACGWT010000006">
    <property type="protein sequence ID" value="MBA8795931.1"/>
    <property type="molecule type" value="Genomic_DNA"/>
</dbReference>
<evidence type="ECO:0000259" key="12">
    <source>
        <dbReference type="PROSITE" id="PS50109"/>
    </source>
</evidence>
<evidence type="ECO:0000256" key="9">
    <source>
        <dbReference type="ARBA" id="ARBA00023012"/>
    </source>
</evidence>
<dbReference type="SUPFAM" id="SSF55874">
    <property type="entry name" value="ATPase domain of HSP90 chaperone/DNA topoisomerase II/histidine kinase"/>
    <property type="match status" value="1"/>
</dbReference>
<keyword evidence="7 13" id="KW-0418">Kinase</keyword>
<organism evidence="13 14">
    <name type="scientific">Microlunatus kandeliicorticis</name>
    <dbReference type="NCBI Taxonomy" id="1759536"/>
    <lineage>
        <taxon>Bacteria</taxon>
        <taxon>Bacillati</taxon>
        <taxon>Actinomycetota</taxon>
        <taxon>Actinomycetes</taxon>
        <taxon>Propionibacteriales</taxon>
        <taxon>Propionibacteriaceae</taxon>
        <taxon>Microlunatus</taxon>
    </lineage>
</organism>
<keyword evidence="4" id="KW-0597">Phosphoprotein</keyword>
<evidence type="ECO:0000313" key="14">
    <source>
        <dbReference type="Proteomes" id="UP000523079"/>
    </source>
</evidence>
<feature type="transmembrane region" description="Helical" evidence="11">
    <location>
        <begin position="21"/>
        <end position="45"/>
    </location>
</feature>
<evidence type="ECO:0000256" key="4">
    <source>
        <dbReference type="ARBA" id="ARBA00022553"/>
    </source>
</evidence>
<name>A0A7W3P7A6_9ACTN</name>
<evidence type="ECO:0000256" key="2">
    <source>
        <dbReference type="ARBA" id="ARBA00004236"/>
    </source>
</evidence>
<dbReference type="SMART" id="SM00388">
    <property type="entry name" value="HisKA"/>
    <property type="match status" value="1"/>
</dbReference>
<sequence length="435" mass="45419">MTRRRVRPRPDAELRRASRTLGAQAAALLLAILALFAAIVVVQVVRGQNAQTVDVLDEAVAAAHGGRPDRPDGDDARIRSVSVAVSDDHHFAVDGAMPAGLPDRAVMDTVARTGVTDQRTVELDGRHYAVRTVRTGDDTVQAVLDLSEDRSELGRLVQAMIVAGLAGIVVVAAASAWLGGRVVAPLVEALGMQRRFVSDAAHELRTPLTLLSTRAQLLARRIRAGDGRAGVARPAELADLDGLVQDAANLTAILEELLLSADVRAAPAEDVDLAATAATAVAAATGQAQQAGVRLRVVSEPASPLVVRASRAALLRALTALIDNAVDHAESAVEVEVRAGRAGRRGPGPRVVVSDDGPGIRADQLDQIFDRFGGERRGETGPRRHYGLGLSLVSEIVARYGGSVRADNRPGGGAVFTVTLPPAARPPRSGPGARA</sequence>
<evidence type="ECO:0000256" key="7">
    <source>
        <dbReference type="ARBA" id="ARBA00022777"/>
    </source>
</evidence>
<dbReference type="PRINTS" id="PR00344">
    <property type="entry name" value="BCTRLSENSOR"/>
</dbReference>
<keyword evidence="5" id="KW-0808">Transferase</keyword>
<dbReference type="Pfam" id="PF02518">
    <property type="entry name" value="HATPase_c"/>
    <property type="match status" value="1"/>
</dbReference>
<dbReference type="InterPro" id="IPR036097">
    <property type="entry name" value="HisK_dim/P_sf"/>
</dbReference>
<evidence type="ECO:0000256" key="3">
    <source>
        <dbReference type="ARBA" id="ARBA00012438"/>
    </source>
</evidence>
<accession>A0A7W3P7A6</accession>
<dbReference type="InterPro" id="IPR036890">
    <property type="entry name" value="HATPase_C_sf"/>
</dbReference>
<comment type="subcellular location">
    <subcellularLocation>
        <location evidence="2">Cell membrane</location>
    </subcellularLocation>
</comment>
<dbReference type="CDD" id="cd00082">
    <property type="entry name" value="HisKA"/>
    <property type="match status" value="1"/>
</dbReference>
<keyword evidence="6 11" id="KW-0812">Transmembrane</keyword>
<dbReference type="Pfam" id="PF00512">
    <property type="entry name" value="HisKA"/>
    <property type="match status" value="1"/>
</dbReference>
<evidence type="ECO:0000256" key="6">
    <source>
        <dbReference type="ARBA" id="ARBA00022692"/>
    </source>
</evidence>
<dbReference type="Gene3D" id="3.30.565.10">
    <property type="entry name" value="Histidine kinase-like ATPase, C-terminal domain"/>
    <property type="match status" value="1"/>
</dbReference>
<dbReference type="InterPro" id="IPR003594">
    <property type="entry name" value="HATPase_dom"/>
</dbReference>
<reference evidence="13 14" key="1">
    <citation type="submission" date="2020-07" db="EMBL/GenBank/DDBJ databases">
        <title>Sequencing the genomes of 1000 actinobacteria strains.</title>
        <authorList>
            <person name="Klenk H.-P."/>
        </authorList>
    </citation>
    <scope>NUCLEOTIDE SEQUENCE [LARGE SCALE GENOMIC DNA]</scope>
    <source>
        <strain evidence="13 14">DSM 100723</strain>
    </source>
</reference>
<dbReference type="PANTHER" id="PTHR45436:SF5">
    <property type="entry name" value="SENSOR HISTIDINE KINASE TRCS"/>
    <property type="match status" value="1"/>
</dbReference>
<dbReference type="GO" id="GO:0005886">
    <property type="term" value="C:plasma membrane"/>
    <property type="evidence" value="ECO:0007669"/>
    <property type="project" value="UniProtKB-SubCell"/>
</dbReference>
<protein>
    <recommendedName>
        <fullName evidence="3">histidine kinase</fullName>
        <ecNumber evidence="3">2.7.13.3</ecNumber>
    </recommendedName>
</protein>
<dbReference type="SUPFAM" id="SSF47384">
    <property type="entry name" value="Homodimeric domain of signal transducing histidine kinase"/>
    <property type="match status" value="1"/>
</dbReference>
<evidence type="ECO:0000256" key="11">
    <source>
        <dbReference type="SAM" id="Phobius"/>
    </source>
</evidence>
<dbReference type="SMART" id="SM00387">
    <property type="entry name" value="HATPase_c"/>
    <property type="match status" value="1"/>
</dbReference>
<dbReference type="InterPro" id="IPR004358">
    <property type="entry name" value="Sig_transdc_His_kin-like_C"/>
</dbReference>
<evidence type="ECO:0000256" key="10">
    <source>
        <dbReference type="ARBA" id="ARBA00023136"/>
    </source>
</evidence>
<proteinExistence type="predicted"/>
<keyword evidence="10 11" id="KW-0472">Membrane</keyword>
<evidence type="ECO:0000256" key="5">
    <source>
        <dbReference type="ARBA" id="ARBA00022679"/>
    </source>
</evidence>
<comment type="caution">
    <text evidence="13">The sequence shown here is derived from an EMBL/GenBank/DDBJ whole genome shotgun (WGS) entry which is preliminary data.</text>
</comment>
<comment type="catalytic activity">
    <reaction evidence="1">
        <text>ATP + protein L-histidine = ADP + protein N-phospho-L-histidine.</text>
        <dbReference type="EC" id="2.7.13.3"/>
    </reaction>
</comment>
<dbReference type="InterPro" id="IPR005467">
    <property type="entry name" value="His_kinase_dom"/>
</dbReference>
<evidence type="ECO:0000256" key="1">
    <source>
        <dbReference type="ARBA" id="ARBA00000085"/>
    </source>
</evidence>
<dbReference type="AlphaFoldDB" id="A0A7W3P7A6"/>
<gene>
    <name evidence="13" type="ORF">FHX74_003572</name>
</gene>
<dbReference type="PROSITE" id="PS50109">
    <property type="entry name" value="HIS_KIN"/>
    <property type="match status" value="1"/>
</dbReference>
<keyword evidence="14" id="KW-1185">Reference proteome</keyword>
<evidence type="ECO:0000313" key="13">
    <source>
        <dbReference type="EMBL" id="MBA8795931.1"/>
    </source>
</evidence>
<dbReference type="Gene3D" id="1.10.287.130">
    <property type="match status" value="1"/>
</dbReference>
<dbReference type="GO" id="GO:0000155">
    <property type="term" value="F:phosphorelay sensor kinase activity"/>
    <property type="evidence" value="ECO:0007669"/>
    <property type="project" value="InterPro"/>
</dbReference>
<dbReference type="EC" id="2.7.13.3" evidence="3"/>
<feature type="domain" description="Histidine kinase" evidence="12">
    <location>
        <begin position="199"/>
        <end position="424"/>
    </location>
</feature>
<keyword evidence="9" id="KW-0902">Two-component regulatory system</keyword>